<dbReference type="GO" id="GO:0016787">
    <property type="term" value="F:hydrolase activity"/>
    <property type="evidence" value="ECO:0007669"/>
    <property type="project" value="InterPro"/>
</dbReference>
<proteinExistence type="predicted"/>
<dbReference type="Pfam" id="PF06821">
    <property type="entry name" value="Ser_hydrolase"/>
    <property type="match status" value="1"/>
</dbReference>
<evidence type="ECO:0000313" key="2">
    <source>
        <dbReference type="Proteomes" id="UP000177310"/>
    </source>
</evidence>
<organism evidence="1 2">
    <name type="scientific">Candidatus Buchananbacteria bacterium RIFCSPHIGHO2_02_FULL_56_16</name>
    <dbReference type="NCBI Taxonomy" id="1797542"/>
    <lineage>
        <taxon>Bacteria</taxon>
        <taxon>Candidatus Buchananiibacteriota</taxon>
    </lineage>
</organism>
<dbReference type="Gene3D" id="3.40.50.1820">
    <property type="entry name" value="alpha/beta hydrolase"/>
    <property type="match status" value="1"/>
</dbReference>
<dbReference type="SUPFAM" id="SSF53474">
    <property type="entry name" value="alpha/beta-Hydrolases"/>
    <property type="match status" value="1"/>
</dbReference>
<accession>A0A1G1YEH4</accession>
<dbReference type="Proteomes" id="UP000177310">
    <property type="component" value="Unassembled WGS sequence"/>
</dbReference>
<evidence type="ECO:0000313" key="1">
    <source>
        <dbReference type="EMBL" id="OGY50651.1"/>
    </source>
</evidence>
<name>A0A1G1YEH4_9BACT</name>
<comment type="caution">
    <text evidence="1">The sequence shown here is derived from an EMBL/GenBank/DDBJ whole genome shotgun (WGS) entry which is preliminary data.</text>
</comment>
<reference evidence="1 2" key="1">
    <citation type="journal article" date="2016" name="Nat. Commun.">
        <title>Thousands of microbial genomes shed light on interconnected biogeochemical processes in an aquifer system.</title>
        <authorList>
            <person name="Anantharaman K."/>
            <person name="Brown C.T."/>
            <person name="Hug L.A."/>
            <person name="Sharon I."/>
            <person name="Castelle C.J."/>
            <person name="Probst A.J."/>
            <person name="Thomas B.C."/>
            <person name="Singh A."/>
            <person name="Wilkins M.J."/>
            <person name="Karaoz U."/>
            <person name="Brodie E.L."/>
            <person name="Williams K.H."/>
            <person name="Hubbard S.S."/>
            <person name="Banfield J.F."/>
        </authorList>
    </citation>
    <scope>NUCLEOTIDE SEQUENCE [LARGE SCALE GENOMIC DNA]</scope>
</reference>
<dbReference type="AlphaFoldDB" id="A0A1G1YEH4"/>
<dbReference type="PANTHER" id="PTHR15394">
    <property type="entry name" value="SERINE HYDROLASE RBBP9"/>
    <property type="match status" value="1"/>
</dbReference>
<dbReference type="InterPro" id="IPR029058">
    <property type="entry name" value="AB_hydrolase_fold"/>
</dbReference>
<dbReference type="PANTHER" id="PTHR15394:SF3">
    <property type="entry name" value="SERINE HYDROLASE RBBP9"/>
    <property type="match status" value="1"/>
</dbReference>
<dbReference type="InterPro" id="IPR010662">
    <property type="entry name" value="RBBP9/YdeN"/>
</dbReference>
<dbReference type="EMBL" id="MHIL01000028">
    <property type="protein sequence ID" value="OGY50651.1"/>
    <property type="molecule type" value="Genomic_DNA"/>
</dbReference>
<sequence length="188" mass="21201">MAQKTVPKVIIIPGNGGATPRDNWFPYLQRELEAAGITVVNRQFPDPELARAKYWLPFIQSLGADEHTILVGHSSGAIAAMRFAETHKILGSILVGTYHTDLGIEAERLSGYFDAPWDWPAIKKHQRWIVIFASVDDPYIAIEEPRFLAQQLDAEYHEYVDEGHFGGDKQKTAFPELVTVIKEMVIKK</sequence>
<protein>
    <submittedName>
        <fullName evidence="1">Esterase</fullName>
    </submittedName>
</protein>
<gene>
    <name evidence="1" type="ORF">A3J59_01475</name>
</gene>